<reference evidence="3 4" key="1">
    <citation type="submission" date="2019-11" db="EMBL/GenBank/DDBJ databases">
        <authorList>
            <person name="Cheng Q."/>
            <person name="Yang Z."/>
        </authorList>
    </citation>
    <scope>NUCLEOTIDE SEQUENCE [LARGE SCALE GENOMIC DNA]</scope>
    <source>
        <strain evidence="3 4">HX-22-1</strain>
    </source>
</reference>
<comment type="caution">
    <text evidence="3">The sequence shown here is derived from an EMBL/GenBank/DDBJ whole genome shotgun (WGS) entry which is preliminary data.</text>
</comment>
<dbReference type="InterPro" id="IPR026444">
    <property type="entry name" value="Secre_tail"/>
</dbReference>
<keyword evidence="4" id="KW-1185">Reference proteome</keyword>
<name>A0A7K0FMB0_9SPHI</name>
<dbReference type="EMBL" id="WKJI01000002">
    <property type="protein sequence ID" value="MRX47106.1"/>
    <property type="molecule type" value="Genomic_DNA"/>
</dbReference>
<dbReference type="Proteomes" id="UP000462931">
    <property type="component" value="Unassembled WGS sequence"/>
</dbReference>
<dbReference type="NCBIfam" id="TIGR04183">
    <property type="entry name" value="Por_Secre_tail"/>
    <property type="match status" value="1"/>
</dbReference>
<organism evidence="3 4">
    <name type="scientific">Pedobacter puniceum</name>
    <dbReference type="NCBI Taxonomy" id="2666136"/>
    <lineage>
        <taxon>Bacteria</taxon>
        <taxon>Pseudomonadati</taxon>
        <taxon>Bacteroidota</taxon>
        <taxon>Sphingobacteriia</taxon>
        <taxon>Sphingobacteriales</taxon>
        <taxon>Sphingobacteriaceae</taxon>
        <taxon>Pedobacter</taxon>
    </lineage>
</organism>
<keyword evidence="1" id="KW-0732">Signal</keyword>
<evidence type="ECO:0000256" key="1">
    <source>
        <dbReference type="SAM" id="SignalP"/>
    </source>
</evidence>
<feature type="signal peptide" evidence="1">
    <location>
        <begin position="1"/>
        <end position="19"/>
    </location>
</feature>
<feature type="domain" description="Secretion system C-terminal sorting" evidence="2">
    <location>
        <begin position="594"/>
        <end position="667"/>
    </location>
</feature>
<evidence type="ECO:0000313" key="3">
    <source>
        <dbReference type="EMBL" id="MRX47106.1"/>
    </source>
</evidence>
<evidence type="ECO:0000259" key="2">
    <source>
        <dbReference type="Pfam" id="PF18962"/>
    </source>
</evidence>
<accession>A0A7K0FMB0</accession>
<evidence type="ECO:0000313" key="4">
    <source>
        <dbReference type="Proteomes" id="UP000462931"/>
    </source>
</evidence>
<proteinExistence type="predicted"/>
<dbReference type="InterPro" id="IPR013783">
    <property type="entry name" value="Ig-like_fold"/>
</dbReference>
<dbReference type="RefSeq" id="WP_154287257.1">
    <property type="nucleotide sequence ID" value="NZ_WKJI01000002.1"/>
</dbReference>
<feature type="chain" id="PRO_5029482742" evidence="1">
    <location>
        <begin position="20"/>
        <end position="669"/>
    </location>
</feature>
<protein>
    <submittedName>
        <fullName evidence="3">T9SS type A sorting domain-containing protein</fullName>
    </submittedName>
</protein>
<dbReference type="Gene3D" id="2.60.40.10">
    <property type="entry name" value="Immunoglobulins"/>
    <property type="match status" value="1"/>
</dbReference>
<sequence length="669" mass="70983">MKKILLFIPLLISCMVVKAQWSGATPIVTTSNTTAKASPAAINDGNGNMIIAWVDSRNSGTTGTDIYVQKINKDGTLPWGAEKVVCNATGSQSSVSLTSDGAGGAILVWEDARDAATANDIYAQRINNLGLPLWTTNGVVITNSTGTQVSPIATIINSTEAVVYWRDSRGTSQDPYCNKILISDGSKQWGVNDIQLSDAAGTQTNISMLPDGNGGVFLIWEDPTGTPTVTSDRDVFGQRLNNVGQKQWATTSTIGLPLISVVGAQQTPAICSDGSGGFVAIFADQRSGTNGGGDIYAQRFNSSGLKVWANDVQVVSAGGFQSNPTIVKSGADFVCVWSDPRVATSDRGIYAQKLNSAGVLQWTPSGGTALDGISICNVVGHQPSSSTSSGFVTVEDGLGGAFIVWDDARSPGSTSNSAIYAQHINTDATLAYAVNGALIEFVAGTTTIPSPAQKTPVVITDGTGEIITAWTDSRVSTNGQIYAAKVKSNGTLPVTYASFTATKNTLNEVSLVWNIASEINTDEYLIERKGETGDFVTIGIVKAQKLSSYNFTDRNPLLENNYYRIKAKDFDGTLSYSDIRTIKIDALNADALNIYPNPTSDRLNVNITKAGKYQLKLVDQSGKIVLNKSIELNSGVNDLGVSLSSFSSGVYYLTLTNDVHYINKKIIKL</sequence>
<gene>
    <name evidence="3" type="ORF">GJJ64_07915</name>
</gene>
<dbReference type="AlphaFoldDB" id="A0A7K0FMB0"/>
<dbReference type="Pfam" id="PF18962">
    <property type="entry name" value="Por_Secre_tail"/>
    <property type="match status" value="1"/>
</dbReference>